<evidence type="ECO:0000256" key="2">
    <source>
        <dbReference type="ARBA" id="ARBA00022603"/>
    </source>
</evidence>
<dbReference type="Proteomes" id="UP000326924">
    <property type="component" value="Unassembled WGS sequence"/>
</dbReference>
<sequence length="248" mass="27507">MCITDTPKVEPDARAILKAHFSVPLEQHGAQWSALWDQGDFLPWDRKAPSPALIDLLAERGADELGLVNAKEKGLKALVPGCGKGYDVLLFASYGVDAAGVEISENAVKAAKVHAEETLKTRGPLAGDVKFLQGDFYQDEWVRELGAESGFDLVYDYTFLCAMPPDLRPAWAQRMMDIVKPGTGYLICLEFPLYKSLETGGPPWGLTSAVYEELLSGKFEKIVHYKPERTHQIGMGTDYITVWRRKSN</sequence>
<dbReference type="PANTHER" id="PTHR32183">
    <property type="match status" value="1"/>
</dbReference>
<keyword evidence="6" id="KW-1185">Reference proteome</keyword>
<reference evidence="5 6" key="1">
    <citation type="submission" date="2019-09" db="EMBL/GenBank/DDBJ databases">
        <title>Draft genome of the ectomycorrhizal ascomycete Sphaerosporella brunnea.</title>
        <authorList>
            <consortium name="DOE Joint Genome Institute"/>
            <person name="Benucci G.M."/>
            <person name="Marozzi G."/>
            <person name="Antonielli L."/>
            <person name="Sanchez S."/>
            <person name="Marco P."/>
            <person name="Wang X."/>
            <person name="Falini L.B."/>
            <person name="Barry K."/>
            <person name="Haridas S."/>
            <person name="Lipzen A."/>
            <person name="Labutti K."/>
            <person name="Grigoriev I.V."/>
            <person name="Murat C."/>
            <person name="Martin F."/>
            <person name="Albertini E."/>
            <person name="Donnini D."/>
            <person name="Bonito G."/>
        </authorList>
    </citation>
    <scope>NUCLEOTIDE SEQUENCE [LARGE SCALE GENOMIC DNA]</scope>
    <source>
        <strain evidence="5 6">Sb_GMNB300</strain>
    </source>
</reference>
<dbReference type="CDD" id="cd02440">
    <property type="entry name" value="AdoMet_MTases"/>
    <property type="match status" value="1"/>
</dbReference>
<evidence type="ECO:0000256" key="3">
    <source>
        <dbReference type="ARBA" id="ARBA00022679"/>
    </source>
</evidence>
<gene>
    <name evidence="5" type="ORF">FN846DRAFT_1013772</name>
</gene>
<name>A0A5J5EXH5_9PEZI</name>
<dbReference type="PANTHER" id="PTHR32183:SF6">
    <property type="entry name" value="CYSTEINE SULFINATE DESULFINASE_CYSTEINE DESULFURASE AND RELATED ENZYMES"/>
    <property type="match status" value="1"/>
</dbReference>
<dbReference type="InParanoid" id="A0A5J5EXH5"/>
<dbReference type="GO" id="GO:0032259">
    <property type="term" value="P:methylation"/>
    <property type="evidence" value="ECO:0007669"/>
    <property type="project" value="UniProtKB-KW"/>
</dbReference>
<comment type="caution">
    <text evidence="5">The sequence shown here is derived from an EMBL/GenBank/DDBJ whole genome shotgun (WGS) entry which is preliminary data.</text>
</comment>
<dbReference type="OrthoDB" id="276151at2759"/>
<keyword evidence="1" id="KW-0597">Phosphoprotein</keyword>
<dbReference type="Pfam" id="PF05724">
    <property type="entry name" value="TPMT"/>
    <property type="match status" value="1"/>
</dbReference>
<evidence type="ECO:0000256" key="1">
    <source>
        <dbReference type="ARBA" id="ARBA00022553"/>
    </source>
</evidence>
<organism evidence="5 6">
    <name type="scientific">Sphaerosporella brunnea</name>
    <dbReference type="NCBI Taxonomy" id="1250544"/>
    <lineage>
        <taxon>Eukaryota</taxon>
        <taxon>Fungi</taxon>
        <taxon>Dikarya</taxon>
        <taxon>Ascomycota</taxon>
        <taxon>Pezizomycotina</taxon>
        <taxon>Pezizomycetes</taxon>
        <taxon>Pezizales</taxon>
        <taxon>Pyronemataceae</taxon>
        <taxon>Sphaerosporella</taxon>
    </lineage>
</organism>
<evidence type="ECO:0000313" key="6">
    <source>
        <dbReference type="Proteomes" id="UP000326924"/>
    </source>
</evidence>
<evidence type="ECO:0000313" key="5">
    <source>
        <dbReference type="EMBL" id="KAA8906418.1"/>
    </source>
</evidence>
<keyword evidence="3 5" id="KW-0808">Transferase</keyword>
<dbReference type="EMBL" id="VXIS01000089">
    <property type="protein sequence ID" value="KAA8906418.1"/>
    <property type="molecule type" value="Genomic_DNA"/>
</dbReference>
<dbReference type="InterPro" id="IPR008854">
    <property type="entry name" value="TPMT"/>
</dbReference>
<evidence type="ECO:0000256" key="4">
    <source>
        <dbReference type="ARBA" id="ARBA00022691"/>
    </source>
</evidence>
<dbReference type="Gene3D" id="3.40.50.150">
    <property type="entry name" value="Vaccinia Virus protein VP39"/>
    <property type="match status" value="1"/>
</dbReference>
<proteinExistence type="predicted"/>
<keyword evidence="2 5" id="KW-0489">Methyltransferase</keyword>
<dbReference type="PROSITE" id="PS51585">
    <property type="entry name" value="SAM_MT_TPMT"/>
    <property type="match status" value="1"/>
</dbReference>
<protein>
    <submittedName>
        <fullName evidence="5">S-adenosyl-L-methionine-dependent methyltransferase</fullName>
    </submittedName>
</protein>
<dbReference type="SUPFAM" id="SSF53335">
    <property type="entry name" value="S-adenosyl-L-methionine-dependent methyltransferases"/>
    <property type="match status" value="1"/>
</dbReference>
<keyword evidence="4" id="KW-0949">S-adenosyl-L-methionine</keyword>
<dbReference type="GO" id="GO:0008757">
    <property type="term" value="F:S-adenosylmethionine-dependent methyltransferase activity"/>
    <property type="evidence" value="ECO:0007669"/>
    <property type="project" value="InterPro"/>
</dbReference>
<dbReference type="AlphaFoldDB" id="A0A5J5EXH5"/>
<dbReference type="InterPro" id="IPR029063">
    <property type="entry name" value="SAM-dependent_MTases_sf"/>
</dbReference>
<accession>A0A5J5EXH5</accession>